<dbReference type="KEGG" id="trb:HB776_05975"/>
<evidence type="ECO:0000313" key="2">
    <source>
        <dbReference type="Proteomes" id="UP000515291"/>
    </source>
</evidence>
<proteinExistence type="predicted"/>
<dbReference type="EMBL" id="CP050292">
    <property type="protein sequence ID" value="QND70834.1"/>
    <property type="molecule type" value="Genomic_DNA"/>
</dbReference>
<accession>A0A7G6TVQ2</accession>
<dbReference type="RefSeq" id="WP_184516043.1">
    <property type="nucleotide sequence ID" value="NZ_CP050292.1"/>
</dbReference>
<dbReference type="AlphaFoldDB" id="A0A7G6TVQ2"/>
<reference evidence="2" key="1">
    <citation type="journal article" date="2020" name="Mol. Plant Microbe">
        <title>Rhizobial microsymbionts of the narrowly endemic Oxytropis species growing in Kamchatka are characterized by significant genetic diversity and possess a set of genes that are associated with T3SS and T6SS secretion systems and can affect the development of symbiosis.</title>
        <authorList>
            <person name="Safronova V."/>
            <person name="Guro P."/>
            <person name="Sazanova A."/>
            <person name="Kuznetsova I."/>
            <person name="Belimov A."/>
            <person name="Yakubov V."/>
            <person name="Chirak E."/>
            <person name="Afonin A."/>
            <person name="Gogolev Y."/>
            <person name="Andronov E."/>
            <person name="Tikhonovich I."/>
        </authorList>
    </citation>
    <scope>NUCLEOTIDE SEQUENCE [LARGE SCALE GENOMIC DNA]</scope>
    <source>
        <strain evidence="2">581</strain>
    </source>
</reference>
<sequence length="316" mass="35990">MSQRRIASKPELGDDFSAQQSRMREAIVPMQLKKVTAIDLRSVGLDEKWLQEQINKDPKILGLGDLEVLSRERRQPSGGKIDFLMYSPEDGTYFEVEVMLGALDESHIIRTIEYWDIERQRRPQSEHRAVIVAEQITSRFFNVIRLLNRSVPIIAVQLAAFKLDDSSIALHAVPVLDVTEDAPEDYVANEVEATDRKYWESKRDPQSLNIMDKILAGTREAGIKDRLSYNKHHIALGTTGNNFCWFHPRKTPGYCHLEFRTSPDIRDAGLEALQSRGVDASARGTERISFSLNTRILDEKLPLIVDALKAAEQYSR</sequence>
<dbReference type="Proteomes" id="UP000515291">
    <property type="component" value="Chromosome"/>
</dbReference>
<evidence type="ECO:0000313" key="1">
    <source>
        <dbReference type="EMBL" id="QND70834.1"/>
    </source>
</evidence>
<dbReference type="Gene3D" id="3.40.1350.10">
    <property type="match status" value="1"/>
</dbReference>
<name>A0A7G6TVQ2_9BRAD</name>
<dbReference type="GO" id="GO:0003676">
    <property type="term" value="F:nucleic acid binding"/>
    <property type="evidence" value="ECO:0007669"/>
    <property type="project" value="InterPro"/>
</dbReference>
<organism evidence="1 2">
    <name type="scientific">Tardiphaga robiniae</name>
    <dbReference type="NCBI Taxonomy" id="943830"/>
    <lineage>
        <taxon>Bacteria</taxon>
        <taxon>Pseudomonadati</taxon>
        <taxon>Pseudomonadota</taxon>
        <taxon>Alphaproteobacteria</taxon>
        <taxon>Hyphomicrobiales</taxon>
        <taxon>Nitrobacteraceae</taxon>
        <taxon>Tardiphaga</taxon>
    </lineage>
</organism>
<evidence type="ECO:0008006" key="3">
    <source>
        <dbReference type="Google" id="ProtNLM"/>
    </source>
</evidence>
<protein>
    <recommendedName>
        <fullName evidence="3">DUF5655 domain-containing protein</fullName>
    </recommendedName>
</protein>
<gene>
    <name evidence="1" type="ORF">HB776_05975</name>
</gene>
<dbReference type="InterPro" id="IPR011856">
    <property type="entry name" value="tRNA_endonuc-like_dom_sf"/>
</dbReference>